<dbReference type="EMBL" id="PEIB01000017">
    <property type="protein sequence ID" value="RXJ72609.1"/>
    <property type="molecule type" value="Genomic_DNA"/>
</dbReference>
<dbReference type="PROSITE" id="PS01184">
    <property type="entry name" value="UBIE_2"/>
    <property type="match status" value="1"/>
</dbReference>
<dbReference type="EC" id="2.1.1.163" evidence="6"/>
<organism evidence="7 8">
    <name type="scientific">Veronia nyctiphanis</name>
    <dbReference type="NCBI Taxonomy" id="1278244"/>
    <lineage>
        <taxon>Bacteria</taxon>
        <taxon>Pseudomonadati</taxon>
        <taxon>Pseudomonadota</taxon>
        <taxon>Gammaproteobacteria</taxon>
        <taxon>Vibrionales</taxon>
        <taxon>Vibrionaceae</taxon>
        <taxon>Veronia</taxon>
    </lineage>
</organism>
<keyword evidence="4 6" id="KW-0831">Ubiquinone biosynthesis</keyword>
<feature type="binding site" evidence="6">
    <location>
        <position position="82"/>
    </location>
    <ligand>
        <name>S-adenosyl-L-methionine</name>
        <dbReference type="ChEBI" id="CHEBI:59789"/>
    </ligand>
</feature>
<dbReference type="UniPathway" id="UPA00079">
    <property type="reaction ID" value="UER00169"/>
</dbReference>
<evidence type="ECO:0000313" key="7">
    <source>
        <dbReference type="EMBL" id="RXJ72609.1"/>
    </source>
</evidence>
<dbReference type="GO" id="GO:0009234">
    <property type="term" value="P:menaquinone biosynthetic process"/>
    <property type="evidence" value="ECO:0007669"/>
    <property type="project" value="UniProtKB-UniRule"/>
</dbReference>
<comment type="pathway">
    <text evidence="6">Cofactor biosynthesis; ubiquinone biosynthesis.</text>
</comment>
<evidence type="ECO:0000256" key="1">
    <source>
        <dbReference type="ARBA" id="ARBA00022428"/>
    </source>
</evidence>
<sequence length="259" mass="28804">MTDSTQGVNHNADAETTHFGFKDVARDEKQGMVASVFHSVAAKYDIMNDVMSMGVHRIWKRFTIDCSGVRPGHKVLDLAGGTGDLTAKFSRIVGDNGQVILADINNSMLNVGRDKLRDMGIVGNVNYVQANAEELPFPDDYFDCITIGFGLRNVTDKDKALRSMYRVLKPGGRLLVLEFSKPVFEPLSKAYDAYSFHLLPKMGQLVAGDAESYQYLAESIRMHPDQETLKGMMEDAGFEQTKYFNLTGGIVALHRGYKF</sequence>
<comment type="caution">
    <text evidence="7">The sequence shown here is derived from an EMBL/GenBank/DDBJ whole genome shotgun (WGS) entry which is preliminary data.</text>
</comment>
<gene>
    <name evidence="6" type="primary">ubiE</name>
    <name evidence="7" type="ORF">CS022_14255</name>
</gene>
<dbReference type="PANTHER" id="PTHR43591:SF24">
    <property type="entry name" value="2-METHOXY-6-POLYPRENYL-1,4-BENZOQUINOL METHYLASE, MITOCHONDRIAL"/>
    <property type="match status" value="1"/>
</dbReference>
<dbReference type="Proteomes" id="UP000290287">
    <property type="component" value="Unassembled WGS sequence"/>
</dbReference>
<keyword evidence="8" id="KW-1185">Reference proteome</keyword>
<comment type="pathway">
    <text evidence="6">Quinol/quinone metabolism; menaquinone biosynthesis; menaquinol from 1,4-dihydroxy-2-naphthoate: step 2/2.</text>
</comment>
<dbReference type="OrthoDB" id="9808140at2"/>
<dbReference type="InterPro" id="IPR029063">
    <property type="entry name" value="SAM-dependent_MTases_sf"/>
</dbReference>
<dbReference type="EC" id="2.1.1.201" evidence="6"/>
<dbReference type="GO" id="GO:0032259">
    <property type="term" value="P:methylation"/>
    <property type="evidence" value="ECO:0007669"/>
    <property type="project" value="UniProtKB-KW"/>
</dbReference>
<dbReference type="PROSITE" id="PS51608">
    <property type="entry name" value="SAM_MT_UBIE"/>
    <property type="match status" value="1"/>
</dbReference>
<comment type="catalytic activity">
    <reaction evidence="6">
        <text>a 2-methoxy-6-(all-trans-polyprenyl)benzene-1,4-diol + S-adenosyl-L-methionine = a 5-methoxy-2-methyl-3-(all-trans-polyprenyl)benzene-1,4-diol + S-adenosyl-L-homocysteine + H(+)</text>
        <dbReference type="Rhea" id="RHEA:28286"/>
        <dbReference type="Rhea" id="RHEA-COMP:10858"/>
        <dbReference type="Rhea" id="RHEA-COMP:10859"/>
        <dbReference type="ChEBI" id="CHEBI:15378"/>
        <dbReference type="ChEBI" id="CHEBI:57856"/>
        <dbReference type="ChEBI" id="CHEBI:59789"/>
        <dbReference type="ChEBI" id="CHEBI:84166"/>
        <dbReference type="ChEBI" id="CHEBI:84167"/>
        <dbReference type="EC" id="2.1.1.201"/>
    </reaction>
</comment>
<dbReference type="GO" id="GO:0043770">
    <property type="term" value="F:demethylmenaquinone methyltransferase activity"/>
    <property type="evidence" value="ECO:0007669"/>
    <property type="project" value="UniProtKB-UniRule"/>
</dbReference>
<feature type="binding site" evidence="6">
    <location>
        <begin position="131"/>
        <end position="132"/>
    </location>
    <ligand>
        <name>S-adenosyl-L-methionine</name>
        <dbReference type="ChEBI" id="CHEBI:59789"/>
    </ligand>
</feature>
<dbReference type="NCBIfam" id="TIGR01934">
    <property type="entry name" value="MenG_MenH_UbiE"/>
    <property type="match status" value="1"/>
</dbReference>
<dbReference type="GO" id="GO:0008425">
    <property type="term" value="F:2-methoxy-6-polyprenyl-1,4-benzoquinol methyltransferase activity"/>
    <property type="evidence" value="ECO:0007669"/>
    <property type="project" value="UniProtKB-UniRule"/>
</dbReference>
<dbReference type="FunFam" id="3.40.50.150:FF:000014">
    <property type="entry name" value="Ubiquinone/menaquinone biosynthesis C-methyltransferase UbiE"/>
    <property type="match status" value="1"/>
</dbReference>
<feature type="binding site" evidence="6">
    <location>
        <position position="103"/>
    </location>
    <ligand>
        <name>S-adenosyl-L-methionine</name>
        <dbReference type="ChEBI" id="CHEBI:59789"/>
    </ligand>
</feature>
<dbReference type="PROSITE" id="PS01183">
    <property type="entry name" value="UBIE_1"/>
    <property type="match status" value="1"/>
</dbReference>
<dbReference type="InterPro" id="IPR004033">
    <property type="entry name" value="UbiE/COQ5_MeTrFase"/>
</dbReference>
<comment type="similarity">
    <text evidence="6">Belongs to the class I-like SAM-binding methyltransferase superfamily. MenG/UbiE family.</text>
</comment>
<evidence type="ECO:0000256" key="2">
    <source>
        <dbReference type="ARBA" id="ARBA00022603"/>
    </source>
</evidence>
<dbReference type="AlphaFoldDB" id="A0A4Q0YTV9"/>
<evidence type="ECO:0000256" key="3">
    <source>
        <dbReference type="ARBA" id="ARBA00022679"/>
    </source>
</evidence>
<dbReference type="Pfam" id="PF01209">
    <property type="entry name" value="Ubie_methyltran"/>
    <property type="match status" value="1"/>
</dbReference>
<dbReference type="UniPathway" id="UPA00232"/>
<evidence type="ECO:0000313" key="8">
    <source>
        <dbReference type="Proteomes" id="UP000290287"/>
    </source>
</evidence>
<keyword evidence="1 6" id="KW-0474">Menaquinone biosynthesis</keyword>
<dbReference type="PANTHER" id="PTHR43591">
    <property type="entry name" value="METHYLTRANSFERASE"/>
    <property type="match status" value="1"/>
</dbReference>
<dbReference type="HAMAP" id="MF_01813">
    <property type="entry name" value="MenG_UbiE_methyltr"/>
    <property type="match status" value="1"/>
</dbReference>
<dbReference type="Gene3D" id="3.40.50.150">
    <property type="entry name" value="Vaccinia Virus protein VP39"/>
    <property type="match status" value="1"/>
</dbReference>
<dbReference type="GO" id="GO:0009060">
    <property type="term" value="P:aerobic respiration"/>
    <property type="evidence" value="ECO:0007669"/>
    <property type="project" value="UniProtKB-UniRule"/>
</dbReference>
<dbReference type="NCBIfam" id="NF001240">
    <property type="entry name" value="PRK00216.1-1"/>
    <property type="match status" value="1"/>
</dbReference>
<keyword evidence="5 6" id="KW-0949">S-adenosyl-L-methionine</keyword>
<name>A0A4Q0YTV9_9GAMM</name>
<reference evidence="7 8" key="1">
    <citation type="submission" date="2017-10" db="EMBL/GenBank/DDBJ databases">
        <title>Nyctiphanis sp. nov., isolated from the stomach of the euphausiid Nyctiphanes simplex (Hansen, 1911) in the Gulf of California.</title>
        <authorList>
            <person name="Gomez-Gil B."/>
            <person name="Aguilar-Mendez M."/>
            <person name="Lopez-Cortes A."/>
            <person name="Gomez-Gutierrez J."/>
            <person name="Roque A."/>
            <person name="Lang E."/>
            <person name="Gonzalez-Castillo A."/>
        </authorList>
    </citation>
    <scope>NUCLEOTIDE SEQUENCE [LARGE SCALE GENOMIC DNA]</scope>
    <source>
        <strain evidence="7 8">CAIM 600</strain>
    </source>
</reference>
<evidence type="ECO:0000256" key="4">
    <source>
        <dbReference type="ARBA" id="ARBA00022688"/>
    </source>
</evidence>
<dbReference type="NCBIfam" id="NF001244">
    <property type="entry name" value="PRK00216.1-5"/>
    <property type="match status" value="1"/>
</dbReference>
<evidence type="ECO:0000256" key="5">
    <source>
        <dbReference type="ARBA" id="ARBA00022691"/>
    </source>
</evidence>
<dbReference type="RefSeq" id="WP_129122832.1">
    <property type="nucleotide sequence ID" value="NZ_PEIB01000017.1"/>
</dbReference>
<protein>
    <recommendedName>
        <fullName evidence="6">Ubiquinone/menaquinone biosynthesis C-methyltransferase UbiE</fullName>
        <ecNumber evidence="6">2.1.1.163</ecNumber>
        <ecNumber evidence="6">2.1.1.201</ecNumber>
    </recommendedName>
    <alternativeName>
        <fullName evidence="6">2-methoxy-6-polyprenyl-1,4-benzoquinol methylase</fullName>
    </alternativeName>
    <alternativeName>
        <fullName evidence="6">Demethylmenaquinone methyltransferase</fullName>
    </alternativeName>
</protein>
<comment type="function">
    <text evidence="6">Methyltransferase required for the conversion of demethylmenaquinol (DMKH2) to menaquinol (MKH2) and the conversion of 2-polyprenyl-6-methoxy-1,4-benzoquinol (DDMQH2) to 2-polyprenyl-3-methyl-6-methoxy-1,4-benzoquinol (DMQH2).</text>
</comment>
<dbReference type="NCBIfam" id="NF001242">
    <property type="entry name" value="PRK00216.1-3"/>
    <property type="match status" value="1"/>
</dbReference>
<keyword evidence="3 6" id="KW-0808">Transferase</keyword>
<dbReference type="SUPFAM" id="SSF53335">
    <property type="entry name" value="S-adenosyl-L-methionine-dependent methyltransferases"/>
    <property type="match status" value="1"/>
</dbReference>
<dbReference type="CDD" id="cd02440">
    <property type="entry name" value="AdoMet_MTases"/>
    <property type="match status" value="1"/>
</dbReference>
<proteinExistence type="inferred from homology"/>
<accession>A0A4Q0YTV9</accession>
<comment type="caution">
    <text evidence="6">Lacks conserved residue(s) required for the propagation of feature annotation.</text>
</comment>
<comment type="catalytic activity">
    <reaction evidence="6">
        <text>a 2-demethylmenaquinol + S-adenosyl-L-methionine = a menaquinol + S-adenosyl-L-homocysteine + H(+)</text>
        <dbReference type="Rhea" id="RHEA:42640"/>
        <dbReference type="Rhea" id="RHEA-COMP:9539"/>
        <dbReference type="Rhea" id="RHEA-COMP:9563"/>
        <dbReference type="ChEBI" id="CHEBI:15378"/>
        <dbReference type="ChEBI" id="CHEBI:18151"/>
        <dbReference type="ChEBI" id="CHEBI:55437"/>
        <dbReference type="ChEBI" id="CHEBI:57856"/>
        <dbReference type="ChEBI" id="CHEBI:59789"/>
        <dbReference type="EC" id="2.1.1.163"/>
    </reaction>
</comment>
<evidence type="ECO:0000256" key="6">
    <source>
        <dbReference type="HAMAP-Rule" id="MF_01813"/>
    </source>
</evidence>
<dbReference type="InterPro" id="IPR023576">
    <property type="entry name" value="UbiE/COQ5_MeTrFase_CS"/>
</dbReference>
<keyword evidence="2 6" id="KW-0489">Methyltransferase</keyword>